<feature type="transmembrane region" description="Helical" evidence="1">
    <location>
        <begin position="43"/>
        <end position="67"/>
    </location>
</feature>
<feature type="transmembrane region" description="Helical" evidence="1">
    <location>
        <begin position="128"/>
        <end position="157"/>
    </location>
</feature>
<protein>
    <submittedName>
        <fullName evidence="2">Uncharacterized protein</fullName>
    </submittedName>
</protein>
<organism evidence="2 3">
    <name type="scientific">Candidatus Magasanikbacteria bacterium RIFCSPHIGHO2_01_FULL_50_8</name>
    <dbReference type="NCBI Taxonomy" id="1798674"/>
    <lineage>
        <taxon>Bacteria</taxon>
        <taxon>Candidatus Magasanikiibacteriota</taxon>
    </lineage>
</organism>
<keyword evidence="1" id="KW-0812">Transmembrane</keyword>
<dbReference type="SUPFAM" id="SSF48452">
    <property type="entry name" value="TPR-like"/>
    <property type="match status" value="1"/>
</dbReference>
<sequence length="360" mass="39941">MKHPLIGYGIGPHLGAIDRGTAALKQVSFSEISDATHSAYLDIALMGGAVALLLLAGWLVLLLRTVWLSDAWRTPSERSLAFATSAAYLAFVTTSFFSIWHLLPLALLVAVALQPRVGVVANKSSRVVFILIGIVGVLVTFSAVILVINTAYAARYVHRVELAMQRRQHTELPSAPLKQYQWTPFARDFLTAQLRLSLSTAELGVKPSFEKYAQHAALPAAQQLLAWEGVHPQQDHVLASWLLSYVSSGLTPDHTYWLGAAVRAEERALTISCDRPQSVFLLADLYRQSGRMDDALAALKELSDRHPNFAEAHLFYGMMLDIADKKDLARVQGSRALELRPLDLWEQSHQEWLQIITNEQ</sequence>
<dbReference type="Proteomes" id="UP000176329">
    <property type="component" value="Unassembled WGS sequence"/>
</dbReference>
<comment type="caution">
    <text evidence="2">The sequence shown here is derived from an EMBL/GenBank/DDBJ whole genome shotgun (WGS) entry which is preliminary data.</text>
</comment>
<evidence type="ECO:0000256" key="1">
    <source>
        <dbReference type="SAM" id="Phobius"/>
    </source>
</evidence>
<proteinExistence type="predicted"/>
<dbReference type="InterPro" id="IPR011990">
    <property type="entry name" value="TPR-like_helical_dom_sf"/>
</dbReference>
<keyword evidence="1" id="KW-1133">Transmembrane helix</keyword>
<accession>A0A1F6LRL3</accession>
<dbReference type="EMBL" id="MFPV01000029">
    <property type="protein sequence ID" value="OGH61934.1"/>
    <property type="molecule type" value="Genomic_DNA"/>
</dbReference>
<reference evidence="2 3" key="1">
    <citation type="journal article" date="2016" name="Nat. Commun.">
        <title>Thousands of microbial genomes shed light on interconnected biogeochemical processes in an aquifer system.</title>
        <authorList>
            <person name="Anantharaman K."/>
            <person name="Brown C.T."/>
            <person name="Hug L.A."/>
            <person name="Sharon I."/>
            <person name="Castelle C.J."/>
            <person name="Probst A.J."/>
            <person name="Thomas B.C."/>
            <person name="Singh A."/>
            <person name="Wilkins M.J."/>
            <person name="Karaoz U."/>
            <person name="Brodie E.L."/>
            <person name="Williams K.H."/>
            <person name="Hubbard S.S."/>
            <person name="Banfield J.F."/>
        </authorList>
    </citation>
    <scope>NUCLEOTIDE SEQUENCE [LARGE SCALE GENOMIC DNA]</scope>
</reference>
<dbReference type="Gene3D" id="1.25.40.10">
    <property type="entry name" value="Tetratricopeptide repeat domain"/>
    <property type="match status" value="1"/>
</dbReference>
<keyword evidence="1" id="KW-0472">Membrane</keyword>
<evidence type="ECO:0000313" key="2">
    <source>
        <dbReference type="EMBL" id="OGH61934.1"/>
    </source>
</evidence>
<gene>
    <name evidence="2" type="ORF">A2848_03025</name>
</gene>
<dbReference type="AlphaFoldDB" id="A0A1F6LRL3"/>
<feature type="transmembrane region" description="Helical" evidence="1">
    <location>
        <begin position="88"/>
        <end position="113"/>
    </location>
</feature>
<name>A0A1F6LRL3_9BACT</name>
<evidence type="ECO:0000313" key="3">
    <source>
        <dbReference type="Proteomes" id="UP000176329"/>
    </source>
</evidence>